<evidence type="ECO:0000313" key="2">
    <source>
        <dbReference type="Proteomes" id="UP000214720"/>
    </source>
</evidence>
<dbReference type="OrthoDB" id="9979290at2"/>
<organism evidence="1 2">
    <name type="scientific">Caballeronia sordidicola</name>
    <name type="common">Burkholderia sordidicola</name>
    <dbReference type="NCBI Taxonomy" id="196367"/>
    <lineage>
        <taxon>Bacteria</taxon>
        <taxon>Pseudomonadati</taxon>
        <taxon>Pseudomonadota</taxon>
        <taxon>Betaproteobacteria</taxon>
        <taxon>Burkholderiales</taxon>
        <taxon>Burkholderiaceae</taxon>
        <taxon>Caballeronia</taxon>
    </lineage>
</organism>
<sequence length="60" mass="7403">MDHMPRSGSLVENLNSRLRNYFTMRRHLDTHYLDQLCFFLNQRRFMRSRGVERQDKSRVS</sequence>
<comment type="caution">
    <text evidence="1">The sequence shown here is derived from an EMBL/GenBank/DDBJ whole genome shotgun (WGS) entry which is preliminary data.</text>
</comment>
<accession>A0A226WVW4</accession>
<gene>
    <name evidence="1" type="ORF">BSU04_27505</name>
</gene>
<evidence type="ECO:0000313" key="1">
    <source>
        <dbReference type="EMBL" id="OXC75325.1"/>
    </source>
</evidence>
<dbReference type="EMBL" id="MTHB01000184">
    <property type="protein sequence ID" value="OXC75325.1"/>
    <property type="molecule type" value="Genomic_DNA"/>
</dbReference>
<proteinExistence type="predicted"/>
<name>A0A226WVW4_CABSO</name>
<dbReference type="RefSeq" id="WP_089163290.1">
    <property type="nucleotide sequence ID" value="NZ_MTHB01000184.1"/>
</dbReference>
<dbReference type="Proteomes" id="UP000214720">
    <property type="component" value="Unassembled WGS sequence"/>
</dbReference>
<reference evidence="2" key="1">
    <citation type="submission" date="2017-01" db="EMBL/GenBank/DDBJ databases">
        <title>Genome Analysis of Deinococcus marmoris KOPRI26562.</title>
        <authorList>
            <person name="Kim J.H."/>
            <person name="Oh H.-M."/>
        </authorList>
    </citation>
    <scope>NUCLEOTIDE SEQUENCE [LARGE SCALE GENOMIC DNA]</scope>
    <source>
        <strain evidence="2">PAMC 26633</strain>
    </source>
</reference>
<dbReference type="AlphaFoldDB" id="A0A226WVW4"/>
<protein>
    <submittedName>
        <fullName evidence="1">Uncharacterized protein</fullName>
    </submittedName>
</protein>